<sequence length="111" mass="12922">STNLTTRVKSVCEKRLLGVVAIKKCVNCQFELQRKFGRLYHGDKNKSESDEKGLHKETQQCQEWEKVSKILNLSETKIFEKFTELESEVQACGLWTDDLDRFSNNFFAVEL</sequence>
<dbReference type="AlphaFoldDB" id="A0A4Y2K0Q3"/>
<organism evidence="1 2">
    <name type="scientific">Araneus ventricosus</name>
    <name type="common">Orbweaver spider</name>
    <name type="synonym">Epeira ventricosa</name>
    <dbReference type="NCBI Taxonomy" id="182803"/>
    <lineage>
        <taxon>Eukaryota</taxon>
        <taxon>Metazoa</taxon>
        <taxon>Ecdysozoa</taxon>
        <taxon>Arthropoda</taxon>
        <taxon>Chelicerata</taxon>
        <taxon>Arachnida</taxon>
        <taxon>Araneae</taxon>
        <taxon>Araneomorphae</taxon>
        <taxon>Entelegynae</taxon>
        <taxon>Araneoidea</taxon>
        <taxon>Araneidae</taxon>
        <taxon>Araneus</taxon>
    </lineage>
</organism>
<dbReference type="Proteomes" id="UP000499080">
    <property type="component" value="Unassembled WGS sequence"/>
</dbReference>
<keyword evidence="2" id="KW-1185">Reference proteome</keyword>
<proteinExistence type="predicted"/>
<comment type="caution">
    <text evidence="1">The sequence shown here is derived from an EMBL/GenBank/DDBJ whole genome shotgun (WGS) entry which is preliminary data.</text>
</comment>
<feature type="non-terminal residue" evidence="1">
    <location>
        <position position="1"/>
    </location>
</feature>
<evidence type="ECO:0000313" key="1">
    <source>
        <dbReference type="EMBL" id="GBM95914.1"/>
    </source>
</evidence>
<accession>A0A4Y2K0Q3</accession>
<name>A0A4Y2K0Q3_ARAVE</name>
<gene>
    <name evidence="1" type="ORF">AVEN_208300_1</name>
</gene>
<reference evidence="1 2" key="1">
    <citation type="journal article" date="2019" name="Sci. Rep.">
        <title>Orb-weaving spider Araneus ventricosus genome elucidates the spidroin gene catalogue.</title>
        <authorList>
            <person name="Kono N."/>
            <person name="Nakamura H."/>
            <person name="Ohtoshi R."/>
            <person name="Moran D.A.P."/>
            <person name="Shinohara A."/>
            <person name="Yoshida Y."/>
            <person name="Fujiwara M."/>
            <person name="Mori M."/>
            <person name="Tomita M."/>
            <person name="Arakawa K."/>
        </authorList>
    </citation>
    <scope>NUCLEOTIDE SEQUENCE [LARGE SCALE GENOMIC DNA]</scope>
</reference>
<protein>
    <submittedName>
        <fullName evidence="1">Uncharacterized protein</fullName>
    </submittedName>
</protein>
<evidence type="ECO:0000313" key="2">
    <source>
        <dbReference type="Proteomes" id="UP000499080"/>
    </source>
</evidence>
<dbReference type="EMBL" id="BGPR01112722">
    <property type="protein sequence ID" value="GBM95914.1"/>
    <property type="molecule type" value="Genomic_DNA"/>
</dbReference>